<sequence length="293" mass="33718">MDNPLIPRVNPIALSYMGKQTLHVYDSQLETGIDLRTPMTLQPPVLVRIRIRSATQFFATTGENPMNPEWKSITTEAPVRSLVLYSSPRVHLKPQYTLGPLFVHYWESLPEELRVMIITQNMIAYPVRQGHRYQVGLLTNLFPHCRMTPEIGRIATEAFYRNNEFLIQLNSGMPNRYPPAPFNCLIRRLHLTMYICRSHCTFLRKLSEGKLGFGSLKHLSIKISWHCPMRDSDAADWDNFIDDTTDNPIEFPCKGSLTLLNRSVGLIMCGNMFLRADPAKRAIIQERIKFGKK</sequence>
<dbReference type="EMBL" id="JAKJXO020000009">
    <property type="protein sequence ID" value="KAL1600609.1"/>
    <property type="molecule type" value="Genomic_DNA"/>
</dbReference>
<accession>A0ABR3R840</accession>
<organism evidence="1 2">
    <name type="scientific">Paraconiothyrium brasiliense</name>
    <dbReference type="NCBI Taxonomy" id="300254"/>
    <lineage>
        <taxon>Eukaryota</taxon>
        <taxon>Fungi</taxon>
        <taxon>Dikarya</taxon>
        <taxon>Ascomycota</taxon>
        <taxon>Pezizomycotina</taxon>
        <taxon>Dothideomycetes</taxon>
        <taxon>Pleosporomycetidae</taxon>
        <taxon>Pleosporales</taxon>
        <taxon>Massarineae</taxon>
        <taxon>Didymosphaeriaceae</taxon>
        <taxon>Paraconiothyrium</taxon>
    </lineage>
</organism>
<evidence type="ECO:0000313" key="1">
    <source>
        <dbReference type="EMBL" id="KAL1600609.1"/>
    </source>
</evidence>
<name>A0ABR3R840_9PLEO</name>
<protein>
    <submittedName>
        <fullName evidence="1">Uncharacterized protein</fullName>
    </submittedName>
</protein>
<comment type="caution">
    <text evidence="1">The sequence shown here is derived from an EMBL/GenBank/DDBJ whole genome shotgun (WGS) entry which is preliminary data.</text>
</comment>
<gene>
    <name evidence="1" type="ORF">SLS60_006995</name>
</gene>
<keyword evidence="2" id="KW-1185">Reference proteome</keyword>
<reference evidence="1 2" key="1">
    <citation type="submission" date="2024-02" db="EMBL/GenBank/DDBJ databases">
        <title>De novo assembly and annotation of 12 fungi associated with fruit tree decline syndrome in Ontario, Canada.</title>
        <authorList>
            <person name="Sulman M."/>
            <person name="Ellouze W."/>
            <person name="Ilyukhin E."/>
        </authorList>
    </citation>
    <scope>NUCLEOTIDE SEQUENCE [LARGE SCALE GENOMIC DNA]</scope>
    <source>
        <strain evidence="1 2">M42-189</strain>
    </source>
</reference>
<proteinExistence type="predicted"/>
<dbReference type="Proteomes" id="UP001521785">
    <property type="component" value="Unassembled WGS sequence"/>
</dbReference>
<evidence type="ECO:0000313" key="2">
    <source>
        <dbReference type="Proteomes" id="UP001521785"/>
    </source>
</evidence>